<name>A0AAV6MR97_9ROSI</name>
<feature type="chain" id="PRO_5043865546" description="Protein ENHANCED DISEASE RESISTANCE 2 C-terminal domain-containing protein" evidence="1">
    <location>
        <begin position="20"/>
        <end position="559"/>
    </location>
</feature>
<organism evidence="3 4">
    <name type="scientific">Cucurbita argyrosperma subsp. sororia</name>
    <dbReference type="NCBI Taxonomy" id="37648"/>
    <lineage>
        <taxon>Eukaryota</taxon>
        <taxon>Viridiplantae</taxon>
        <taxon>Streptophyta</taxon>
        <taxon>Embryophyta</taxon>
        <taxon>Tracheophyta</taxon>
        <taxon>Spermatophyta</taxon>
        <taxon>Magnoliopsida</taxon>
        <taxon>eudicotyledons</taxon>
        <taxon>Gunneridae</taxon>
        <taxon>Pentapetalae</taxon>
        <taxon>rosids</taxon>
        <taxon>fabids</taxon>
        <taxon>Cucurbitales</taxon>
        <taxon>Cucurbitaceae</taxon>
        <taxon>Cucurbiteae</taxon>
        <taxon>Cucurbita</taxon>
    </lineage>
</organism>
<dbReference type="AlphaFoldDB" id="A0AAV6MR97"/>
<dbReference type="Pfam" id="PF07059">
    <property type="entry name" value="EDR2_C"/>
    <property type="match status" value="1"/>
</dbReference>
<dbReference type="PANTHER" id="PTHR31558">
    <property type="entry name" value="CW14 PROTEIN"/>
    <property type="match status" value="1"/>
</dbReference>
<dbReference type="EMBL" id="JAGKQH010000012">
    <property type="protein sequence ID" value="KAG6585870.1"/>
    <property type="molecule type" value="Genomic_DNA"/>
</dbReference>
<protein>
    <recommendedName>
        <fullName evidence="2">Protein ENHANCED DISEASE RESISTANCE 2 C-terminal domain-containing protein</fullName>
    </recommendedName>
</protein>
<evidence type="ECO:0000313" key="3">
    <source>
        <dbReference type="EMBL" id="KAG6585870.1"/>
    </source>
</evidence>
<feature type="non-terminal residue" evidence="3">
    <location>
        <position position="1"/>
    </location>
</feature>
<evidence type="ECO:0000313" key="4">
    <source>
        <dbReference type="Proteomes" id="UP000685013"/>
    </source>
</evidence>
<feature type="domain" description="Protein ENHANCED DISEASE RESISTANCE 2 C-terminal" evidence="2">
    <location>
        <begin position="302"/>
        <end position="543"/>
    </location>
</feature>
<keyword evidence="4" id="KW-1185">Reference proteome</keyword>
<proteinExistence type="predicted"/>
<keyword evidence="1" id="KW-0732">Signal</keyword>
<evidence type="ECO:0000259" key="2">
    <source>
        <dbReference type="Pfam" id="PF07059"/>
    </source>
</evidence>
<dbReference type="InterPro" id="IPR009769">
    <property type="entry name" value="EDR2_C"/>
</dbReference>
<dbReference type="Proteomes" id="UP000685013">
    <property type="component" value="Chromosome 12"/>
</dbReference>
<gene>
    <name evidence="3" type="ORF">SDJN03_18603</name>
</gene>
<sequence>MHSWRRIFILLQRGTVFLCNRIVIDSDNTCNIHEVWNLKSNTMGSCPSKLSRNLKAYRKYSSRFGKRRSKITAAIPEVKIKAITDSRSHARDFTVSEFVHLDFEKGGANNRARSEVSNVTFHLKQLQWNHSQIDSTGSCQDEPWFDSASILVSDDDEDDDDFSSVHGDCFPSIGNAPNAQLLQYESTSCFIDNGSTYEGFYESYLKIDGGAQNFEYTSQEFNMNSCLPCLPPPVSCNEKNHSSNPQPANIKKSAVIMLSVKRKSVDGYETTEICTSEKILYRPRAGLLIPCSKGEKITPSSWSTLSPSVFKLRGENYFRDKQKYPAADFSPYVPIGVDMFLCPQKINHIAQHLELPHAKTHEMLPSILIVNIQLPTYPASMFPGDYNGEGMSLVLYFKLSENFDEEISPHFKDCIRRLIDDEMEKVKGFTRESLVPFRERLKIVGGLVNPEDLQLSATERKLVSSYNEKPVLSRPQHNFFRGQNYFEIDLDIHRFSYISRKGLESFRDRLKHGILDIGLTIEAQKPEELPEQMLCCLRLNKIDFVNRGQVPTIMTVGES</sequence>
<feature type="signal peptide" evidence="1">
    <location>
        <begin position="1"/>
        <end position="19"/>
    </location>
</feature>
<reference evidence="3 4" key="1">
    <citation type="journal article" date="2021" name="Hortic Res">
        <title>The domestication of Cucurbita argyrosperma as revealed by the genome of its wild relative.</title>
        <authorList>
            <person name="Barrera-Redondo J."/>
            <person name="Sanchez-de la Vega G."/>
            <person name="Aguirre-Liguori J.A."/>
            <person name="Castellanos-Morales G."/>
            <person name="Gutierrez-Guerrero Y.T."/>
            <person name="Aguirre-Dugua X."/>
            <person name="Aguirre-Planter E."/>
            <person name="Tenaillon M.I."/>
            <person name="Lira-Saade R."/>
            <person name="Eguiarte L.E."/>
        </authorList>
    </citation>
    <scope>NUCLEOTIDE SEQUENCE [LARGE SCALE GENOMIC DNA]</scope>
    <source>
        <strain evidence="3">JBR-2021</strain>
    </source>
</reference>
<comment type="caution">
    <text evidence="3">The sequence shown here is derived from an EMBL/GenBank/DDBJ whole genome shotgun (WGS) entry which is preliminary data.</text>
</comment>
<evidence type="ECO:0000256" key="1">
    <source>
        <dbReference type="SAM" id="SignalP"/>
    </source>
</evidence>
<dbReference type="PANTHER" id="PTHR31558:SF40">
    <property type="entry name" value="EXPRESSED PROTEIN"/>
    <property type="match status" value="1"/>
</dbReference>
<accession>A0AAV6MR97</accession>